<dbReference type="Gene3D" id="1.20.120.10">
    <property type="entry name" value="Cytochrome c/b562"/>
    <property type="match status" value="1"/>
</dbReference>
<dbReference type="GO" id="GO:0009055">
    <property type="term" value="F:electron transfer activity"/>
    <property type="evidence" value="ECO:0007669"/>
    <property type="project" value="InterPro"/>
</dbReference>
<proteinExistence type="predicted"/>
<dbReference type="Pfam" id="PF01322">
    <property type="entry name" value="Cytochrom_C_2"/>
    <property type="match status" value="1"/>
</dbReference>
<name>A0A2Z3HYG1_9CAUL</name>
<dbReference type="PROSITE" id="PS51009">
    <property type="entry name" value="CYTCII"/>
    <property type="match status" value="1"/>
</dbReference>
<dbReference type="OrthoDB" id="7596534at2"/>
<dbReference type="PRINTS" id="PR00608">
    <property type="entry name" value="CYTCHROMECII"/>
</dbReference>
<organism evidence="1 2">
    <name type="scientific">Phenylobacterium parvum</name>
    <dbReference type="NCBI Taxonomy" id="2201350"/>
    <lineage>
        <taxon>Bacteria</taxon>
        <taxon>Pseudomonadati</taxon>
        <taxon>Pseudomonadota</taxon>
        <taxon>Alphaproteobacteria</taxon>
        <taxon>Caulobacterales</taxon>
        <taxon>Caulobacteraceae</taxon>
        <taxon>Phenylobacterium</taxon>
    </lineage>
</organism>
<protein>
    <submittedName>
        <fullName evidence="1">Cytochrome C</fullName>
    </submittedName>
</protein>
<gene>
    <name evidence="1" type="ORF">HYN04_08990</name>
</gene>
<dbReference type="GO" id="GO:0005506">
    <property type="term" value="F:iron ion binding"/>
    <property type="evidence" value="ECO:0007669"/>
    <property type="project" value="InterPro"/>
</dbReference>
<accession>A0A2Z3HYG1</accession>
<dbReference type="InterPro" id="IPR010980">
    <property type="entry name" value="Cyt_c/b562"/>
</dbReference>
<dbReference type="GO" id="GO:0020037">
    <property type="term" value="F:heme binding"/>
    <property type="evidence" value="ECO:0007669"/>
    <property type="project" value="InterPro"/>
</dbReference>
<dbReference type="Proteomes" id="UP000247763">
    <property type="component" value="Chromosome"/>
</dbReference>
<dbReference type="EMBL" id="CP029479">
    <property type="protein sequence ID" value="AWM77889.1"/>
    <property type="molecule type" value="Genomic_DNA"/>
</dbReference>
<reference evidence="2" key="1">
    <citation type="submission" date="2018-05" db="EMBL/GenBank/DDBJ databases">
        <title>Genome sequencing of Phenylobacterium sp. HYN0004.</title>
        <authorList>
            <person name="Yi H."/>
            <person name="Baek C."/>
        </authorList>
    </citation>
    <scope>NUCLEOTIDE SEQUENCE [LARGE SCALE GENOMIC DNA]</scope>
    <source>
        <strain evidence="2">HYN0004</strain>
    </source>
</reference>
<dbReference type="KEGG" id="phb:HYN04_08990"/>
<sequence length="177" mass="18317">MTGRAKVLHKMVLAPFANRSPTKMRTPRKSLTVMALVAGVCLAGGAVAAVNAKSVIEAREANFKTMGKAMKTMNDGLKADAPDMAAIAANAATIRGLAPKITTWFPKGTGPESGVKTEAKAEVWKDAAGFAAAARRLEPEAAKLEALARAGDVAGARAQVRVVGGTCKGCHDKFKAD</sequence>
<dbReference type="InterPro" id="IPR002321">
    <property type="entry name" value="Cyt_c_II"/>
</dbReference>
<evidence type="ECO:0000313" key="2">
    <source>
        <dbReference type="Proteomes" id="UP000247763"/>
    </source>
</evidence>
<dbReference type="GO" id="GO:0022900">
    <property type="term" value="P:electron transport chain"/>
    <property type="evidence" value="ECO:0007669"/>
    <property type="project" value="InterPro"/>
</dbReference>
<dbReference type="AlphaFoldDB" id="A0A2Z3HYG1"/>
<keyword evidence="2" id="KW-1185">Reference proteome</keyword>
<evidence type="ECO:0000313" key="1">
    <source>
        <dbReference type="EMBL" id="AWM77889.1"/>
    </source>
</evidence>
<dbReference type="InterPro" id="IPR015984">
    <property type="entry name" value="Cyt_c_prime_subgr"/>
</dbReference>
<dbReference type="SUPFAM" id="SSF47175">
    <property type="entry name" value="Cytochromes"/>
    <property type="match status" value="1"/>
</dbReference>